<organism evidence="5 6">
    <name type="scientific">Aspergillus novoparasiticus</name>
    <dbReference type="NCBI Taxonomy" id="986946"/>
    <lineage>
        <taxon>Eukaryota</taxon>
        <taxon>Fungi</taxon>
        <taxon>Dikarya</taxon>
        <taxon>Ascomycota</taxon>
        <taxon>Pezizomycotina</taxon>
        <taxon>Eurotiomycetes</taxon>
        <taxon>Eurotiomycetidae</taxon>
        <taxon>Eurotiales</taxon>
        <taxon>Aspergillaceae</taxon>
        <taxon>Aspergillus</taxon>
        <taxon>Aspergillus subgen. Circumdati</taxon>
    </lineage>
</organism>
<evidence type="ECO:0000256" key="1">
    <source>
        <dbReference type="ARBA" id="ARBA00023015"/>
    </source>
</evidence>
<evidence type="ECO:0000259" key="4">
    <source>
        <dbReference type="SMART" id="SM00906"/>
    </source>
</evidence>
<evidence type="ECO:0000256" key="3">
    <source>
        <dbReference type="ARBA" id="ARBA00023242"/>
    </source>
</evidence>
<gene>
    <name evidence="5" type="ORF">BDV33DRAFT_204473</name>
</gene>
<evidence type="ECO:0000256" key="2">
    <source>
        <dbReference type="ARBA" id="ARBA00023163"/>
    </source>
</evidence>
<accession>A0A5N6EP06</accession>
<dbReference type="PANTHER" id="PTHR47425:SF2">
    <property type="entry name" value="FARB-RELATED"/>
    <property type="match status" value="1"/>
</dbReference>
<protein>
    <submittedName>
        <fullName evidence="5">Fungal-specific transcription factor domain-containing protein</fullName>
    </submittedName>
</protein>
<keyword evidence="6" id="KW-1185">Reference proteome</keyword>
<sequence length="549" mass="61837">MKRGVPCTNCRLDGVQCSLKGPPRRKYLDGSSLPRFIERLPGRLQFKEIELLRTKGALVVPKPQILRPLIEAYIDHVHPYMPVIDIHQLLLTIFQKNAHGRLSLFLLQAILFTGAHFIAENLLVTAGYGDRDTARRIFFQRAKVLYDLNVEEDQFTLVQGLLLLSFWHGTPDDTTGCWHWAGLSITHALRMGLQKQDSSRDVDMHPHQRGLRRRLWWSVYIRDCLTALWMQRLPRIPNEAANIPTLTIEDFGDPISSIPLPHFVANSAYLSSVEVQNNLASSFIDYSTLCVHVNRVLQIKFSLPKQNPLADEIGSVENEMASDGMSDSLLPRLRKCESELHGWLLETGSRYDGDIDAGASDLVRIQISLVQMLYSTALVYLLSERFALFSTETTFIKITQHARRVTEIMTDISKRKIIQYLPVTAVTIIVSAITIHVMEISSPDPATRLQGYQSLSKGLTCLNELSHTYPAAGLANILYEASTVGSSAGLPFEALHRGRGIYSSFTRRIHQTEESFRTSLERCMVMGNNQSVLESLSGPLELEDLPRAT</sequence>
<keyword evidence="1" id="KW-0805">Transcription regulation</keyword>
<dbReference type="InterPro" id="IPR007219">
    <property type="entry name" value="XnlR_reg_dom"/>
</dbReference>
<proteinExistence type="predicted"/>
<dbReference type="GO" id="GO:0003677">
    <property type="term" value="F:DNA binding"/>
    <property type="evidence" value="ECO:0007669"/>
    <property type="project" value="InterPro"/>
</dbReference>
<dbReference type="InterPro" id="IPR052761">
    <property type="entry name" value="Fungal_Detox/Toxin_TFs"/>
</dbReference>
<evidence type="ECO:0000313" key="6">
    <source>
        <dbReference type="Proteomes" id="UP000326799"/>
    </source>
</evidence>
<dbReference type="Proteomes" id="UP000326799">
    <property type="component" value="Unassembled WGS sequence"/>
</dbReference>
<feature type="domain" description="Xylanolytic transcriptional activator regulatory" evidence="4">
    <location>
        <begin position="177"/>
        <end position="251"/>
    </location>
</feature>
<keyword evidence="2" id="KW-0804">Transcription</keyword>
<dbReference type="CDD" id="cd12148">
    <property type="entry name" value="fungal_TF_MHR"/>
    <property type="match status" value="1"/>
</dbReference>
<dbReference type="SMART" id="SM00906">
    <property type="entry name" value="Fungal_trans"/>
    <property type="match status" value="1"/>
</dbReference>
<evidence type="ECO:0000313" key="5">
    <source>
        <dbReference type="EMBL" id="KAB8219346.1"/>
    </source>
</evidence>
<dbReference type="EMBL" id="ML733439">
    <property type="protein sequence ID" value="KAB8219346.1"/>
    <property type="molecule type" value="Genomic_DNA"/>
</dbReference>
<dbReference type="AlphaFoldDB" id="A0A5N6EP06"/>
<dbReference type="GO" id="GO:0008270">
    <property type="term" value="F:zinc ion binding"/>
    <property type="evidence" value="ECO:0007669"/>
    <property type="project" value="InterPro"/>
</dbReference>
<dbReference type="GO" id="GO:0006351">
    <property type="term" value="P:DNA-templated transcription"/>
    <property type="evidence" value="ECO:0007669"/>
    <property type="project" value="InterPro"/>
</dbReference>
<dbReference type="Pfam" id="PF04082">
    <property type="entry name" value="Fungal_trans"/>
    <property type="match status" value="1"/>
</dbReference>
<name>A0A5N6EP06_9EURO</name>
<keyword evidence="3" id="KW-0539">Nucleus</keyword>
<dbReference type="PANTHER" id="PTHR47425">
    <property type="entry name" value="FARB-RELATED"/>
    <property type="match status" value="1"/>
</dbReference>
<reference evidence="5 6" key="1">
    <citation type="submission" date="2019-04" db="EMBL/GenBank/DDBJ databases">
        <title>Fungal friends and foes A comparative genomics study of 23 Aspergillus species from section Flavi.</title>
        <authorList>
            <consortium name="DOE Joint Genome Institute"/>
            <person name="Kjaerbolling I."/>
            <person name="Vesth T.C."/>
            <person name="Frisvad J.C."/>
            <person name="Nybo J.L."/>
            <person name="Theobald S."/>
            <person name="Kildgaard S."/>
            <person name="Petersen T.I."/>
            <person name="Kuo A."/>
            <person name="Sato A."/>
            <person name="Lyhne E.K."/>
            <person name="Kogle M.E."/>
            <person name="Wiebenga A."/>
            <person name="Kun R.S."/>
            <person name="Lubbers R.J."/>
            <person name="Makela M.R."/>
            <person name="Barry K."/>
            <person name="Chovatia M."/>
            <person name="Clum A."/>
            <person name="Daum C."/>
            <person name="Haridas S."/>
            <person name="He G."/>
            <person name="LaButti K."/>
            <person name="Lipzen A."/>
            <person name="Mondo S."/>
            <person name="Pangilinan J."/>
            <person name="Riley R."/>
            <person name="Salamov A."/>
            <person name="Simmons B.A."/>
            <person name="Magnuson J.K."/>
            <person name="Henrissat B."/>
            <person name="Mortensen U.H."/>
            <person name="Larsen T.O."/>
            <person name="De vries R.P."/>
            <person name="Grigoriev I.V."/>
            <person name="Machida M."/>
            <person name="Baker S.E."/>
            <person name="Andersen M.R."/>
        </authorList>
    </citation>
    <scope>NUCLEOTIDE SEQUENCE [LARGE SCALE GENOMIC DNA]</scope>
    <source>
        <strain evidence="5 6">CBS 126849</strain>
    </source>
</reference>